<reference evidence="1 2" key="1">
    <citation type="submission" date="2019-03" db="EMBL/GenBank/DDBJ databases">
        <title>Genomic Encyclopedia of Archaeal and Bacterial Type Strains, Phase II (KMG-II): from individual species to whole genera.</title>
        <authorList>
            <person name="Goeker M."/>
        </authorList>
    </citation>
    <scope>NUCLEOTIDE SEQUENCE [LARGE SCALE GENOMIC DNA]</scope>
    <source>
        <strain evidence="1 2">DSM 15388</strain>
    </source>
</reference>
<dbReference type="AlphaFoldDB" id="A0A4R3HXW4"/>
<dbReference type="EMBL" id="SLZR01000017">
    <property type="protein sequence ID" value="TCS38156.1"/>
    <property type="molecule type" value="Genomic_DNA"/>
</dbReference>
<gene>
    <name evidence="1" type="ORF">BCF53_11784</name>
</gene>
<keyword evidence="1" id="KW-0966">Cell projection</keyword>
<keyword evidence="1" id="KW-0969">Cilium</keyword>
<name>A0A4R3HXW4_9GAMM</name>
<comment type="caution">
    <text evidence="1">The sequence shown here is derived from an EMBL/GenBank/DDBJ whole genome shotgun (WGS) entry which is preliminary data.</text>
</comment>
<dbReference type="InterPro" id="IPR001782">
    <property type="entry name" value="Flag_FlgI"/>
</dbReference>
<proteinExistence type="predicted"/>
<keyword evidence="1" id="KW-0282">Flagellum</keyword>
<dbReference type="GO" id="GO:0030288">
    <property type="term" value="C:outer membrane-bounded periplasmic space"/>
    <property type="evidence" value="ECO:0007669"/>
    <property type="project" value="InterPro"/>
</dbReference>
<dbReference type="GO" id="GO:0009428">
    <property type="term" value="C:bacterial-type flagellum basal body, distal rod, P ring"/>
    <property type="evidence" value="ECO:0007669"/>
    <property type="project" value="InterPro"/>
</dbReference>
<evidence type="ECO:0000313" key="1">
    <source>
        <dbReference type="EMBL" id="TCS38156.1"/>
    </source>
</evidence>
<keyword evidence="2" id="KW-1185">Reference proteome</keyword>
<dbReference type="GO" id="GO:0005198">
    <property type="term" value="F:structural molecule activity"/>
    <property type="evidence" value="ECO:0007669"/>
    <property type="project" value="InterPro"/>
</dbReference>
<sequence>MYRIILILLFISVARAEPIGNLVTVIDGLNVESNENISDDYIRLDLHSPSYQTANNINKAVSEWLGPKMVIVQNSGRVLVQAPRDSSSRVAFIAALLQLDVD</sequence>
<evidence type="ECO:0000313" key="2">
    <source>
        <dbReference type="Proteomes" id="UP000295793"/>
    </source>
</evidence>
<protein>
    <submittedName>
        <fullName evidence="1">Flagellar P-ring protein FlgI</fullName>
    </submittedName>
</protein>
<dbReference type="Pfam" id="PF02119">
    <property type="entry name" value="FlgI"/>
    <property type="match status" value="1"/>
</dbReference>
<organism evidence="1 2">
    <name type="scientific">Reinekea marinisedimentorum</name>
    <dbReference type="NCBI Taxonomy" id="230495"/>
    <lineage>
        <taxon>Bacteria</taxon>
        <taxon>Pseudomonadati</taxon>
        <taxon>Pseudomonadota</taxon>
        <taxon>Gammaproteobacteria</taxon>
        <taxon>Oceanospirillales</taxon>
        <taxon>Saccharospirillaceae</taxon>
        <taxon>Reinekea</taxon>
    </lineage>
</organism>
<dbReference type="GO" id="GO:0071973">
    <property type="term" value="P:bacterial-type flagellum-dependent cell motility"/>
    <property type="evidence" value="ECO:0007669"/>
    <property type="project" value="InterPro"/>
</dbReference>
<dbReference type="RefSeq" id="WP_132703153.1">
    <property type="nucleotide sequence ID" value="NZ_SLZR01000017.1"/>
</dbReference>
<accession>A0A4R3HXW4</accession>
<dbReference type="OrthoDB" id="6199141at2"/>
<dbReference type="Proteomes" id="UP000295793">
    <property type="component" value="Unassembled WGS sequence"/>
</dbReference>